<reference evidence="3 4" key="1">
    <citation type="submission" date="2022-10" db="EMBL/GenBank/DDBJ databases">
        <title>Marinomonas transparenta sp. nov. and Marinomonas sargassi sp. nov., isolated from marine alga (Sargassum natans (L.) Gaillon).</title>
        <authorList>
            <person name="Wang Y."/>
        </authorList>
    </citation>
    <scope>NUCLEOTIDE SEQUENCE [LARGE SCALE GENOMIC DNA]</scope>
    <source>
        <strain evidence="3 4">C2222</strain>
    </source>
</reference>
<evidence type="ECO:0000256" key="1">
    <source>
        <dbReference type="ARBA" id="ARBA00023125"/>
    </source>
</evidence>
<dbReference type="Gene3D" id="1.10.260.40">
    <property type="entry name" value="lambda repressor-like DNA-binding domains"/>
    <property type="match status" value="1"/>
</dbReference>
<dbReference type="SUPFAM" id="SSF51182">
    <property type="entry name" value="RmlC-like cupins"/>
    <property type="match status" value="1"/>
</dbReference>
<dbReference type="InterPro" id="IPR014710">
    <property type="entry name" value="RmlC-like_jellyroll"/>
</dbReference>
<dbReference type="Pfam" id="PF07883">
    <property type="entry name" value="Cupin_2"/>
    <property type="match status" value="1"/>
</dbReference>
<gene>
    <name evidence="3" type="ORF">OFY17_03385</name>
</gene>
<dbReference type="InterPro" id="IPR011051">
    <property type="entry name" value="RmlC_Cupin_sf"/>
</dbReference>
<evidence type="ECO:0000313" key="4">
    <source>
        <dbReference type="Proteomes" id="UP001209713"/>
    </source>
</evidence>
<keyword evidence="1" id="KW-0238">DNA-binding</keyword>
<keyword evidence="4" id="KW-1185">Reference proteome</keyword>
<dbReference type="Pfam" id="PF01381">
    <property type="entry name" value="HTH_3"/>
    <property type="match status" value="1"/>
</dbReference>
<feature type="domain" description="HTH cro/C1-type" evidence="2">
    <location>
        <begin position="20"/>
        <end position="74"/>
    </location>
</feature>
<evidence type="ECO:0000259" key="2">
    <source>
        <dbReference type="PROSITE" id="PS50943"/>
    </source>
</evidence>
<organism evidence="3 4">
    <name type="scientific">Marinomonas sargassi</name>
    <dbReference type="NCBI Taxonomy" id="2984494"/>
    <lineage>
        <taxon>Bacteria</taxon>
        <taxon>Pseudomonadati</taxon>
        <taxon>Pseudomonadota</taxon>
        <taxon>Gammaproteobacteria</taxon>
        <taxon>Oceanospirillales</taxon>
        <taxon>Oceanospirillaceae</taxon>
        <taxon>Marinomonas</taxon>
    </lineage>
</organism>
<dbReference type="SMART" id="SM00530">
    <property type="entry name" value="HTH_XRE"/>
    <property type="match status" value="1"/>
</dbReference>
<dbReference type="CDD" id="cd00093">
    <property type="entry name" value="HTH_XRE"/>
    <property type="match status" value="1"/>
</dbReference>
<dbReference type="Proteomes" id="UP001209713">
    <property type="component" value="Unassembled WGS sequence"/>
</dbReference>
<dbReference type="InterPro" id="IPR050807">
    <property type="entry name" value="TransReg_Diox_bact_type"/>
</dbReference>
<dbReference type="EMBL" id="JAOVZB010000001">
    <property type="protein sequence ID" value="MCV2401922.1"/>
    <property type="molecule type" value="Genomic_DNA"/>
</dbReference>
<protein>
    <submittedName>
        <fullName evidence="3">Helix-turn-helix domain-containing protein</fullName>
    </submittedName>
</protein>
<dbReference type="SUPFAM" id="SSF47413">
    <property type="entry name" value="lambda repressor-like DNA-binding domains"/>
    <property type="match status" value="1"/>
</dbReference>
<dbReference type="Gene3D" id="2.60.120.10">
    <property type="entry name" value="Jelly Rolls"/>
    <property type="match status" value="1"/>
</dbReference>
<dbReference type="PANTHER" id="PTHR46797">
    <property type="entry name" value="HTH-TYPE TRANSCRIPTIONAL REGULATOR"/>
    <property type="match status" value="1"/>
</dbReference>
<dbReference type="CDD" id="cd02209">
    <property type="entry name" value="cupin_XRE_C"/>
    <property type="match status" value="1"/>
</dbReference>
<accession>A0ABT2YPW6</accession>
<dbReference type="RefSeq" id="WP_263529290.1">
    <property type="nucleotide sequence ID" value="NZ_JAOVZB010000001.1"/>
</dbReference>
<comment type="caution">
    <text evidence="3">The sequence shown here is derived from an EMBL/GenBank/DDBJ whole genome shotgun (WGS) entry which is preliminary data.</text>
</comment>
<dbReference type="InterPro" id="IPR013096">
    <property type="entry name" value="Cupin_2"/>
</dbReference>
<evidence type="ECO:0000313" key="3">
    <source>
        <dbReference type="EMBL" id="MCV2401922.1"/>
    </source>
</evidence>
<name>A0ABT2YPW6_9GAMM</name>
<dbReference type="PROSITE" id="PS50943">
    <property type="entry name" value="HTH_CROC1"/>
    <property type="match status" value="1"/>
</dbReference>
<dbReference type="InterPro" id="IPR010982">
    <property type="entry name" value="Lambda_DNA-bd_dom_sf"/>
</dbReference>
<dbReference type="InterPro" id="IPR001387">
    <property type="entry name" value="Cro/C1-type_HTH"/>
</dbReference>
<proteinExistence type="predicted"/>
<dbReference type="PANTHER" id="PTHR46797:SF2">
    <property type="entry name" value="TRANSCRIPTIONAL REGULATOR"/>
    <property type="match status" value="1"/>
</dbReference>
<sequence length="196" mass="21573">MSKKIPPSADLESLKIGRQIRDLRKAKGVTLIDMAERINRSVGYVSQVERGVSSLPIPILQSICKVLDVQLSWFFHTDLEMPIDEINHIVRSEARRSLNFAGTGIREELLSPRLSGQLQMILTTFAPGSGTKSRERKGEEGGLLQSGTLEIGIGDKSFVLKAGDSFVLNGDDPHWVRNPSKTEDAVVVWTIADGGY</sequence>